<dbReference type="AlphaFoldDB" id="A0A645CLZ3"/>
<feature type="region of interest" description="Disordered" evidence="1">
    <location>
        <begin position="224"/>
        <end position="243"/>
    </location>
</feature>
<gene>
    <name evidence="2" type="ORF">SDC9_124934</name>
</gene>
<evidence type="ECO:0000313" key="2">
    <source>
        <dbReference type="EMBL" id="MPM77925.1"/>
    </source>
</evidence>
<evidence type="ECO:0000256" key="1">
    <source>
        <dbReference type="SAM" id="MobiDB-lite"/>
    </source>
</evidence>
<reference evidence="2" key="1">
    <citation type="submission" date="2019-08" db="EMBL/GenBank/DDBJ databases">
        <authorList>
            <person name="Kucharzyk K."/>
            <person name="Murdoch R.W."/>
            <person name="Higgins S."/>
            <person name="Loffler F."/>
        </authorList>
    </citation>
    <scope>NUCLEOTIDE SEQUENCE</scope>
</reference>
<feature type="compositionally biased region" description="Basic residues" evidence="1">
    <location>
        <begin position="26"/>
        <end position="39"/>
    </location>
</feature>
<comment type="caution">
    <text evidence="2">The sequence shown here is derived from an EMBL/GenBank/DDBJ whole genome shotgun (WGS) entry which is preliminary data.</text>
</comment>
<dbReference type="EMBL" id="VSSQ01028276">
    <property type="protein sequence ID" value="MPM77925.1"/>
    <property type="molecule type" value="Genomic_DNA"/>
</dbReference>
<feature type="region of interest" description="Disordered" evidence="1">
    <location>
        <begin position="1"/>
        <end position="168"/>
    </location>
</feature>
<feature type="compositionally biased region" description="Basic and acidic residues" evidence="1">
    <location>
        <begin position="124"/>
        <end position="166"/>
    </location>
</feature>
<organism evidence="2">
    <name type="scientific">bioreactor metagenome</name>
    <dbReference type="NCBI Taxonomy" id="1076179"/>
    <lineage>
        <taxon>unclassified sequences</taxon>
        <taxon>metagenomes</taxon>
        <taxon>ecological metagenomes</taxon>
    </lineage>
</organism>
<protein>
    <submittedName>
        <fullName evidence="2">Uncharacterized protein</fullName>
    </submittedName>
</protein>
<sequence length="306" mass="34068">MISGGFGAADHFDQNGEEWFVEASRQRKHEKKSHQHPHRRAEIGQSGPFPAGLGHFGRRRHKIFADEEQRQEPAQQKGRPAQNEGPGVAEIVHDHAPAEEADHIARPQRRAQGAEGEAMVFLRRGGDHQRLGGADRTRKDRRHETDDDQPEDRRREHHHREDDAGHEIGAQQHEFAAVPVADGAPQRIGDAEAQHAEEVEGRDIDAALGFLADAETLADIERNKRQGQGSPGHGQNLSQPDHEQILSPADGLHRVRNPAAELPQFRYYSTSILFSNPEIAQILEKTFSPCCNATKSSIADRPAQTE</sequence>
<proteinExistence type="predicted"/>
<accession>A0A645CLZ3</accession>
<name>A0A645CLZ3_9ZZZZ</name>
<feature type="compositionally biased region" description="Basic and acidic residues" evidence="1">
    <location>
        <begin position="91"/>
        <end position="105"/>
    </location>
</feature>